<evidence type="ECO:0000313" key="2">
    <source>
        <dbReference type="Proteomes" id="UP000499080"/>
    </source>
</evidence>
<reference evidence="1 2" key="1">
    <citation type="journal article" date="2019" name="Sci. Rep.">
        <title>Orb-weaving spider Araneus ventricosus genome elucidates the spidroin gene catalogue.</title>
        <authorList>
            <person name="Kono N."/>
            <person name="Nakamura H."/>
            <person name="Ohtoshi R."/>
            <person name="Moran D.A.P."/>
            <person name="Shinohara A."/>
            <person name="Yoshida Y."/>
            <person name="Fujiwara M."/>
            <person name="Mori M."/>
            <person name="Tomita M."/>
            <person name="Arakawa K."/>
        </authorList>
    </citation>
    <scope>NUCLEOTIDE SEQUENCE [LARGE SCALE GENOMIC DNA]</scope>
</reference>
<dbReference type="Proteomes" id="UP000499080">
    <property type="component" value="Unassembled WGS sequence"/>
</dbReference>
<evidence type="ECO:0000313" key="1">
    <source>
        <dbReference type="EMBL" id="GBN90381.1"/>
    </source>
</evidence>
<dbReference type="EMBL" id="BGPR01023299">
    <property type="protein sequence ID" value="GBN90381.1"/>
    <property type="molecule type" value="Genomic_DNA"/>
</dbReference>
<accession>A0A4Y2SR61</accession>
<protein>
    <submittedName>
        <fullName evidence="1">Uncharacterized protein</fullName>
    </submittedName>
</protein>
<keyword evidence="2" id="KW-1185">Reference proteome</keyword>
<proteinExistence type="predicted"/>
<comment type="caution">
    <text evidence="1">The sequence shown here is derived from an EMBL/GenBank/DDBJ whole genome shotgun (WGS) entry which is preliminary data.</text>
</comment>
<name>A0A4Y2SR61_ARAVE</name>
<organism evidence="1 2">
    <name type="scientific">Araneus ventricosus</name>
    <name type="common">Orbweaver spider</name>
    <name type="synonym">Epeira ventricosa</name>
    <dbReference type="NCBI Taxonomy" id="182803"/>
    <lineage>
        <taxon>Eukaryota</taxon>
        <taxon>Metazoa</taxon>
        <taxon>Ecdysozoa</taxon>
        <taxon>Arthropoda</taxon>
        <taxon>Chelicerata</taxon>
        <taxon>Arachnida</taxon>
        <taxon>Araneae</taxon>
        <taxon>Araneomorphae</taxon>
        <taxon>Entelegynae</taxon>
        <taxon>Araneoidea</taxon>
        <taxon>Araneidae</taxon>
        <taxon>Araneus</taxon>
    </lineage>
</organism>
<gene>
    <name evidence="1" type="ORF">AVEN_235143_1</name>
</gene>
<sequence length="116" mass="13508">MVGVVRRGNTLCSTIFCEATSFLFVKQQKGFEDCTGRLHLHHMGNKNIGSWRSYRSWKRKEFLGEGILRYALKNDVKKDSSALTVTVTVTKFRKFQMATPTFFLFKCHIHMEKLQI</sequence>
<dbReference type="AlphaFoldDB" id="A0A4Y2SR61"/>